<name>A0ACC5WLB5_PANGG</name>
<evidence type="ECO:0000313" key="1">
    <source>
        <dbReference type="EMBL" id="MCI4379625.1"/>
    </source>
</evidence>
<dbReference type="Proteomes" id="UP000829447">
    <property type="component" value="Linkage Group LG7"/>
</dbReference>
<sequence length="124" mass="13905">APPGCPENRRYVPSSLQNKLIKSVHDSLGTGHPRTEMTLMLFQDRFWWPRMAQDVKRFVQGCQECAMSKTPRHLTSGKLLPLPVPHHPWSHLGVDFITDLPPSSGYTCILCDHGQCGTGRGRSL</sequence>
<reference evidence="1 2" key="1">
    <citation type="journal article" date="2022" name="bioRxiv">
        <title>An ancient truncated duplication of the anti-Mullerian hormone receptor type 2 gene is a potential conserved master sex determinant in the Pangasiidae catfish family.</title>
        <authorList>
            <person name="Wen M."/>
            <person name="Pan Q."/>
            <person name="Jouanno E."/>
            <person name="Montfort J."/>
            <person name="Zahm M."/>
            <person name="Cabau C."/>
            <person name="Klopp C."/>
            <person name="Iampietro C."/>
            <person name="Roques C."/>
            <person name="Bouchez O."/>
            <person name="Castinel A."/>
            <person name="Donnadieu C."/>
            <person name="Parrinello H."/>
            <person name="Poncet C."/>
            <person name="Belmonte E."/>
            <person name="Gautier V."/>
            <person name="Avarre J.-C."/>
            <person name="Dugue R."/>
            <person name="Gustiano R."/>
            <person name="Ha T.T.T."/>
            <person name="Campet M."/>
            <person name="Sriphairoj K."/>
            <person name="Ribolli J."/>
            <person name="de Almeida F.L."/>
            <person name="Desvignes T."/>
            <person name="Postlethwait J.H."/>
            <person name="Bucao C.F."/>
            <person name="Robinson-Rechavi M."/>
            <person name="Bobe J."/>
            <person name="Herpin A."/>
            <person name="Guiguen Y."/>
        </authorList>
    </citation>
    <scope>NUCLEOTIDE SEQUENCE [LARGE SCALE GENOMIC DNA]</scope>
    <source>
        <strain evidence="1">YG-Dec2019</strain>
    </source>
</reference>
<keyword evidence="2" id="KW-1185">Reference proteome</keyword>
<evidence type="ECO:0000313" key="2">
    <source>
        <dbReference type="Proteomes" id="UP000829447"/>
    </source>
</evidence>
<dbReference type="EMBL" id="CM040460">
    <property type="protein sequence ID" value="MCI4379625.1"/>
    <property type="molecule type" value="Genomic_DNA"/>
</dbReference>
<accession>A0ACC5WLB5</accession>
<feature type="non-terminal residue" evidence="1">
    <location>
        <position position="1"/>
    </location>
</feature>
<gene>
    <name evidence="1" type="ORF">PGIGA_G00230380</name>
</gene>
<organism evidence="1 2">
    <name type="scientific">Pangasianodon gigas</name>
    <name type="common">Mekong giant catfish</name>
    <name type="synonym">Pangasius gigas</name>
    <dbReference type="NCBI Taxonomy" id="30993"/>
    <lineage>
        <taxon>Eukaryota</taxon>
        <taxon>Metazoa</taxon>
        <taxon>Chordata</taxon>
        <taxon>Craniata</taxon>
        <taxon>Vertebrata</taxon>
        <taxon>Euteleostomi</taxon>
        <taxon>Actinopterygii</taxon>
        <taxon>Neopterygii</taxon>
        <taxon>Teleostei</taxon>
        <taxon>Ostariophysi</taxon>
        <taxon>Siluriformes</taxon>
        <taxon>Pangasiidae</taxon>
        <taxon>Pangasianodon</taxon>
    </lineage>
</organism>
<protein>
    <submittedName>
        <fullName evidence="1">Uncharacterized protein</fullName>
    </submittedName>
</protein>
<feature type="non-terminal residue" evidence="1">
    <location>
        <position position="124"/>
    </location>
</feature>
<comment type="caution">
    <text evidence="1">The sequence shown here is derived from an EMBL/GenBank/DDBJ whole genome shotgun (WGS) entry which is preliminary data.</text>
</comment>
<proteinExistence type="predicted"/>